<dbReference type="NCBIfam" id="TIGR00254">
    <property type="entry name" value="GGDEF"/>
    <property type="match status" value="1"/>
</dbReference>
<dbReference type="FunFam" id="3.30.70.270:FF:000001">
    <property type="entry name" value="Diguanylate cyclase domain protein"/>
    <property type="match status" value="1"/>
</dbReference>
<proteinExistence type="predicted"/>
<dbReference type="RefSeq" id="WP_054067886.1">
    <property type="nucleotide sequence ID" value="NZ_CAUCIF010000003.1"/>
</dbReference>
<evidence type="ECO:0000259" key="4">
    <source>
        <dbReference type="PROSITE" id="PS50887"/>
    </source>
</evidence>
<feature type="transmembrane region" description="Helical" evidence="3">
    <location>
        <begin position="97"/>
        <end position="114"/>
    </location>
</feature>
<keyword evidence="3" id="KW-0812">Transmembrane</keyword>
<feature type="transmembrane region" description="Helical" evidence="3">
    <location>
        <begin position="191"/>
        <end position="215"/>
    </location>
</feature>
<protein>
    <recommendedName>
        <fullName evidence="1">diguanylate cyclase</fullName>
        <ecNumber evidence="1">2.7.7.65</ecNumber>
    </recommendedName>
</protein>
<dbReference type="GeneID" id="83038795"/>
<dbReference type="AlphaFoldDB" id="A0A1V3TGQ0"/>
<dbReference type="PANTHER" id="PTHR45138">
    <property type="entry name" value="REGULATORY COMPONENTS OF SENSORY TRANSDUCTION SYSTEM"/>
    <property type="match status" value="1"/>
</dbReference>
<dbReference type="SUPFAM" id="SSF55073">
    <property type="entry name" value="Nucleotide cyclase"/>
    <property type="match status" value="1"/>
</dbReference>
<dbReference type="Pfam" id="PF00990">
    <property type="entry name" value="GGDEF"/>
    <property type="match status" value="1"/>
</dbReference>
<dbReference type="OrthoDB" id="9813903at2"/>
<dbReference type="KEGG" id="cke:B5M06_05605"/>
<dbReference type="InterPro" id="IPR050469">
    <property type="entry name" value="Diguanylate_Cyclase"/>
</dbReference>
<name>A0A1V3TGQ0_9BURK</name>
<gene>
    <name evidence="5" type="ORF">B5M06_05605</name>
</gene>
<keyword evidence="3" id="KW-1133">Transmembrane helix</keyword>
<dbReference type="PROSITE" id="PS50887">
    <property type="entry name" value="GGDEF"/>
    <property type="match status" value="1"/>
</dbReference>
<evidence type="ECO:0000256" key="2">
    <source>
        <dbReference type="ARBA" id="ARBA00034247"/>
    </source>
</evidence>
<dbReference type="PANTHER" id="PTHR45138:SF9">
    <property type="entry name" value="DIGUANYLATE CYCLASE DGCM-RELATED"/>
    <property type="match status" value="1"/>
</dbReference>
<dbReference type="CDD" id="cd01949">
    <property type="entry name" value="GGDEF"/>
    <property type="match status" value="1"/>
</dbReference>
<feature type="transmembrane region" description="Helical" evidence="3">
    <location>
        <begin position="66"/>
        <end position="85"/>
    </location>
</feature>
<dbReference type="GO" id="GO:0043709">
    <property type="term" value="P:cell adhesion involved in single-species biofilm formation"/>
    <property type="evidence" value="ECO:0007669"/>
    <property type="project" value="TreeGrafter"/>
</dbReference>
<dbReference type="InterPro" id="IPR000160">
    <property type="entry name" value="GGDEF_dom"/>
</dbReference>
<dbReference type="GO" id="GO:1902201">
    <property type="term" value="P:negative regulation of bacterial-type flagellum-dependent cell motility"/>
    <property type="evidence" value="ECO:0007669"/>
    <property type="project" value="TreeGrafter"/>
</dbReference>
<evidence type="ECO:0000256" key="1">
    <source>
        <dbReference type="ARBA" id="ARBA00012528"/>
    </source>
</evidence>
<feature type="domain" description="GGDEF" evidence="4">
    <location>
        <begin position="256"/>
        <end position="391"/>
    </location>
</feature>
<dbReference type="InterPro" id="IPR029787">
    <property type="entry name" value="Nucleotide_cyclase"/>
</dbReference>
<dbReference type="SMART" id="SM00267">
    <property type="entry name" value="GGDEF"/>
    <property type="match status" value="1"/>
</dbReference>
<reference evidence="5 6" key="1">
    <citation type="submission" date="2017-03" db="EMBL/GenBank/DDBJ databases">
        <title>Rapid Whole Genome Sequencing of Comamonas kerstersii Causing Continuous ambulatory Peritoneal Dialysis-Associated Peritonitis.</title>
        <authorList>
            <person name="Zheng B."/>
        </authorList>
    </citation>
    <scope>NUCLEOTIDE SEQUENCE [LARGE SCALE GENOMIC DNA]</scope>
    <source>
        <strain evidence="5 6">8943</strain>
    </source>
</reference>
<organism evidence="5 6">
    <name type="scientific">Comamonas kerstersii</name>
    <dbReference type="NCBI Taxonomy" id="225992"/>
    <lineage>
        <taxon>Bacteria</taxon>
        <taxon>Pseudomonadati</taxon>
        <taxon>Pseudomonadota</taxon>
        <taxon>Betaproteobacteria</taxon>
        <taxon>Burkholderiales</taxon>
        <taxon>Comamonadaceae</taxon>
        <taxon>Comamonas</taxon>
    </lineage>
</organism>
<accession>A0A1V0BD14</accession>
<dbReference type="InterPro" id="IPR043128">
    <property type="entry name" value="Rev_trsase/Diguanyl_cyclase"/>
</dbReference>
<dbReference type="Gene3D" id="3.30.70.270">
    <property type="match status" value="1"/>
</dbReference>
<dbReference type="GO" id="GO:0005886">
    <property type="term" value="C:plasma membrane"/>
    <property type="evidence" value="ECO:0007669"/>
    <property type="project" value="TreeGrafter"/>
</dbReference>
<feature type="transmembrane region" description="Helical" evidence="3">
    <location>
        <begin position="6"/>
        <end position="27"/>
    </location>
</feature>
<feature type="transmembrane region" description="Helical" evidence="3">
    <location>
        <begin position="126"/>
        <end position="145"/>
    </location>
</feature>
<dbReference type="Proteomes" id="UP000242792">
    <property type="component" value="Chromosome"/>
</dbReference>
<comment type="catalytic activity">
    <reaction evidence="2">
        <text>2 GTP = 3',3'-c-di-GMP + 2 diphosphate</text>
        <dbReference type="Rhea" id="RHEA:24898"/>
        <dbReference type="ChEBI" id="CHEBI:33019"/>
        <dbReference type="ChEBI" id="CHEBI:37565"/>
        <dbReference type="ChEBI" id="CHEBI:58805"/>
        <dbReference type="EC" id="2.7.7.65"/>
    </reaction>
</comment>
<keyword evidence="3" id="KW-0472">Membrane</keyword>
<sequence length="403" mass="44473">MFAARPDLFTALGLTAVSAFVTAWMLWALGRQHWRQGTGLAVLAALLDGAAYTCWTLHMLLGMPALKIAAAALLSAGLSAFTLALDTYPSWRHRWHRLAIALIPVCLVLVAGLWQAQNMVRFEQLYLGLALVQTMYLLGATTGVYRHTPGRGWKWMSAATSLLLLAVLVLLDIHHETMLPWSQYTNSMGLLLAVLCSIPLIARSMLATGFVLMQVDRESATTLSRTQLDALTQLPNRAALITYLHQKMTWAAQHRQPLALMVLDIDHFKSVNDSYGHLVGDKVIQSVARTLSLQARSSDFAARYGGEEFVMVLPGTHARDAFHLAERLCQAIRKVPLTLADGQELHISISIGVYVDTPSPGSQWERWMGAADEAMYTAKRNGRDRVYMSAPVQAMHAPSAHSF</sequence>
<feature type="transmembrane region" description="Helical" evidence="3">
    <location>
        <begin position="39"/>
        <end position="60"/>
    </location>
</feature>
<dbReference type="GO" id="GO:0052621">
    <property type="term" value="F:diguanylate cyclase activity"/>
    <property type="evidence" value="ECO:0007669"/>
    <property type="project" value="UniProtKB-EC"/>
</dbReference>
<dbReference type="EMBL" id="CP020121">
    <property type="protein sequence ID" value="AQZ97817.1"/>
    <property type="molecule type" value="Genomic_DNA"/>
</dbReference>
<dbReference type="EC" id="2.7.7.65" evidence="1"/>
<evidence type="ECO:0000313" key="5">
    <source>
        <dbReference type="EMBL" id="AQZ97817.1"/>
    </source>
</evidence>
<evidence type="ECO:0000313" key="6">
    <source>
        <dbReference type="Proteomes" id="UP000242792"/>
    </source>
</evidence>
<evidence type="ECO:0000256" key="3">
    <source>
        <dbReference type="SAM" id="Phobius"/>
    </source>
</evidence>
<feature type="transmembrane region" description="Helical" evidence="3">
    <location>
        <begin position="152"/>
        <end position="171"/>
    </location>
</feature>
<accession>A0A1V3TGQ0</accession>